<evidence type="ECO:0000313" key="5">
    <source>
        <dbReference type="Proteomes" id="UP000593564"/>
    </source>
</evidence>
<dbReference type="InterPro" id="IPR001906">
    <property type="entry name" value="Terpene_synth_N"/>
</dbReference>
<reference evidence="5" key="1">
    <citation type="journal article" date="2020" name="Nat. Commun.">
        <title>Genome assembly of wild tea tree DASZ reveals pedigree and selection history of tea varieties.</title>
        <authorList>
            <person name="Zhang W."/>
            <person name="Zhang Y."/>
            <person name="Qiu H."/>
            <person name="Guo Y."/>
            <person name="Wan H."/>
            <person name="Zhang X."/>
            <person name="Scossa F."/>
            <person name="Alseekh S."/>
            <person name="Zhang Q."/>
            <person name="Wang P."/>
            <person name="Xu L."/>
            <person name="Schmidt M.H."/>
            <person name="Jia X."/>
            <person name="Li D."/>
            <person name="Zhu A."/>
            <person name="Guo F."/>
            <person name="Chen W."/>
            <person name="Ni D."/>
            <person name="Usadel B."/>
            <person name="Fernie A.R."/>
            <person name="Wen W."/>
        </authorList>
    </citation>
    <scope>NUCLEOTIDE SEQUENCE [LARGE SCALE GENOMIC DNA]</scope>
    <source>
        <strain evidence="5">cv. G240</strain>
    </source>
</reference>
<dbReference type="GO" id="GO:0016114">
    <property type="term" value="P:terpenoid biosynthetic process"/>
    <property type="evidence" value="ECO:0007669"/>
    <property type="project" value="InterPro"/>
</dbReference>
<dbReference type="PANTHER" id="PTHR31225">
    <property type="entry name" value="OS04G0344100 PROTEIN-RELATED"/>
    <property type="match status" value="1"/>
</dbReference>
<accession>A0A7J7H739</accession>
<dbReference type="Gene3D" id="1.50.10.130">
    <property type="entry name" value="Terpene synthase, N-terminal domain"/>
    <property type="match status" value="1"/>
</dbReference>
<dbReference type="InterPro" id="IPR008930">
    <property type="entry name" value="Terpenoid_cyclase/PrenylTrfase"/>
</dbReference>
<dbReference type="Proteomes" id="UP000593564">
    <property type="component" value="Unassembled WGS sequence"/>
</dbReference>
<keyword evidence="2" id="KW-0456">Lyase</keyword>
<reference evidence="4 5" key="2">
    <citation type="submission" date="2020-07" db="EMBL/GenBank/DDBJ databases">
        <title>Genome assembly of wild tea tree DASZ reveals pedigree and selection history of tea varieties.</title>
        <authorList>
            <person name="Zhang W."/>
        </authorList>
    </citation>
    <scope>NUCLEOTIDE SEQUENCE [LARGE SCALE GENOMIC DNA]</scope>
    <source>
        <strain evidence="5">cv. G240</strain>
        <tissue evidence="4">Leaf</tissue>
    </source>
</reference>
<dbReference type="InterPro" id="IPR036965">
    <property type="entry name" value="Terpene_synth_N_sf"/>
</dbReference>
<gene>
    <name evidence="4" type="ORF">HYC85_014697</name>
</gene>
<dbReference type="PANTHER" id="PTHR31225:SF221">
    <property type="entry name" value="(-)-GERMACRENE D SYNTHASE"/>
    <property type="match status" value="1"/>
</dbReference>
<comment type="caution">
    <text evidence="4">The sequence shown here is derived from an EMBL/GenBank/DDBJ whole genome shotgun (WGS) entry which is preliminary data.</text>
</comment>
<organism evidence="4 5">
    <name type="scientific">Camellia sinensis</name>
    <name type="common">Tea plant</name>
    <name type="synonym">Thea sinensis</name>
    <dbReference type="NCBI Taxonomy" id="4442"/>
    <lineage>
        <taxon>Eukaryota</taxon>
        <taxon>Viridiplantae</taxon>
        <taxon>Streptophyta</taxon>
        <taxon>Embryophyta</taxon>
        <taxon>Tracheophyta</taxon>
        <taxon>Spermatophyta</taxon>
        <taxon>Magnoliopsida</taxon>
        <taxon>eudicotyledons</taxon>
        <taxon>Gunneridae</taxon>
        <taxon>Pentapetalae</taxon>
        <taxon>asterids</taxon>
        <taxon>Ericales</taxon>
        <taxon>Theaceae</taxon>
        <taxon>Camellia</taxon>
    </lineage>
</organism>
<keyword evidence="5" id="KW-1185">Reference proteome</keyword>
<proteinExistence type="predicted"/>
<dbReference type="AlphaFoldDB" id="A0A7J7H739"/>
<dbReference type="InterPro" id="IPR050148">
    <property type="entry name" value="Terpene_synthase-like"/>
</dbReference>
<feature type="domain" description="Terpene synthase N-terminal" evidence="3">
    <location>
        <begin position="7"/>
        <end position="74"/>
    </location>
</feature>
<dbReference type="Pfam" id="PF01397">
    <property type="entry name" value="Terpene_synth"/>
    <property type="match status" value="1"/>
</dbReference>
<dbReference type="GO" id="GO:0010333">
    <property type="term" value="F:terpene synthase activity"/>
    <property type="evidence" value="ECO:0007669"/>
    <property type="project" value="InterPro"/>
</dbReference>
<evidence type="ECO:0000313" key="4">
    <source>
        <dbReference type="EMBL" id="KAF5948740.1"/>
    </source>
</evidence>
<dbReference type="SUPFAM" id="SSF48239">
    <property type="entry name" value="Terpenoid cyclases/Protein prenyltransferases"/>
    <property type="match status" value="1"/>
</dbReference>
<dbReference type="EMBL" id="JACBKZ010000006">
    <property type="protein sequence ID" value="KAF5948740.1"/>
    <property type="molecule type" value="Genomic_DNA"/>
</dbReference>
<evidence type="ECO:0000256" key="2">
    <source>
        <dbReference type="ARBA" id="ARBA00023239"/>
    </source>
</evidence>
<evidence type="ECO:0000259" key="3">
    <source>
        <dbReference type="Pfam" id="PF01397"/>
    </source>
</evidence>
<name>A0A7J7H739_CAMSI</name>
<protein>
    <recommendedName>
        <fullName evidence="3">Terpene synthase N-terminal domain-containing protein</fullName>
    </recommendedName>
</protein>
<sequence length="221" mass="25256">MCRMGYADVFNKFKDDTGKIRESLIRDVRGMLCLYETAHLRVQGEDILDEALSFTITHLESVSNRVQEQVIHALNQPIRKGLTRLEATHYFFYDQDDSHNKGVKRIGLHKENAFCKRQNSGVLFLDSGKLVLFTDAIERSEIVSTDQKPCYQALLDVYNMIDEEMPRKGRLVVFGSLVLLPRILDLRSSEKLVARARVEFVSSGSSQSGFARASACIWFWT</sequence>
<comment type="cofactor">
    <cofactor evidence="1">
        <name>Mg(2+)</name>
        <dbReference type="ChEBI" id="CHEBI:18420"/>
    </cofactor>
</comment>
<evidence type="ECO:0000256" key="1">
    <source>
        <dbReference type="ARBA" id="ARBA00001946"/>
    </source>
</evidence>